<keyword evidence="3" id="KW-1185">Reference proteome</keyword>
<sequence>MVEDGGGRWRMVEQVKQVEQVEPGSALALALTLALDRSRCGPGTGLALECSEVDSTWHDDQAQTTRPGITKACGAVDARGGPAASGQLPAPTAGLAQLQAGATTRHGRSWVMVWRPPTRVNIDMGPRGGFHVSLAHANSTNPDASHVLTCSRVRPLRESTSRSQDTSGNSNSNHGQTRRLLFFFPASSTRLLMGIVSHRVPPQHRRIASTSRTSTTSTTSGVDANVEPAERHTMLATRSSSAVAAVTVAAAVTVDEWLFPARTMRHLLTELPWFFRRLLFIYILEEGLITSGGTSETFQDLHAPFTISETPTVLAPFRYTIRTRHTSDYMVAGRDEDGN</sequence>
<feature type="compositionally biased region" description="Polar residues" evidence="1">
    <location>
        <begin position="161"/>
        <end position="174"/>
    </location>
</feature>
<evidence type="ECO:0000256" key="1">
    <source>
        <dbReference type="SAM" id="MobiDB-lite"/>
    </source>
</evidence>
<gene>
    <name evidence="2" type="ORF">E4U42_007028</name>
</gene>
<proteinExistence type="predicted"/>
<feature type="region of interest" description="Disordered" evidence="1">
    <location>
        <begin position="155"/>
        <end position="174"/>
    </location>
</feature>
<accession>A0A8K0JGZ6</accession>
<comment type="caution">
    <text evidence="2">The sequence shown here is derived from an EMBL/GenBank/DDBJ whole genome shotgun (WGS) entry which is preliminary data.</text>
</comment>
<name>A0A8K0JGZ6_9HYPO</name>
<feature type="region of interest" description="Disordered" evidence="1">
    <location>
        <begin position="203"/>
        <end position="222"/>
    </location>
</feature>
<dbReference type="Proteomes" id="UP000811619">
    <property type="component" value="Unassembled WGS sequence"/>
</dbReference>
<feature type="compositionally biased region" description="Low complexity" evidence="1">
    <location>
        <begin position="209"/>
        <end position="220"/>
    </location>
</feature>
<reference evidence="2" key="1">
    <citation type="journal article" date="2020" name="bioRxiv">
        <title>Whole genome comparisons of ergot fungi reveals the divergence and evolution of species within the genus Claviceps are the result of varying mechanisms driving genome evolution and host range expansion.</title>
        <authorList>
            <person name="Wyka S.A."/>
            <person name="Mondo S.J."/>
            <person name="Liu M."/>
            <person name="Dettman J."/>
            <person name="Nalam V."/>
            <person name="Broders K.D."/>
        </authorList>
    </citation>
    <scope>NUCLEOTIDE SEQUENCE</scope>
    <source>
        <strain evidence="2">CCC 489</strain>
    </source>
</reference>
<evidence type="ECO:0000313" key="3">
    <source>
        <dbReference type="Proteomes" id="UP000811619"/>
    </source>
</evidence>
<organism evidence="2 3">
    <name type="scientific">Claviceps africana</name>
    <dbReference type="NCBI Taxonomy" id="83212"/>
    <lineage>
        <taxon>Eukaryota</taxon>
        <taxon>Fungi</taxon>
        <taxon>Dikarya</taxon>
        <taxon>Ascomycota</taxon>
        <taxon>Pezizomycotina</taxon>
        <taxon>Sordariomycetes</taxon>
        <taxon>Hypocreomycetidae</taxon>
        <taxon>Hypocreales</taxon>
        <taxon>Clavicipitaceae</taxon>
        <taxon>Claviceps</taxon>
    </lineage>
</organism>
<evidence type="ECO:0000313" key="2">
    <source>
        <dbReference type="EMBL" id="KAG5929124.1"/>
    </source>
</evidence>
<dbReference type="AlphaFoldDB" id="A0A8K0JGZ6"/>
<dbReference type="EMBL" id="SRPY01000077">
    <property type="protein sequence ID" value="KAG5929124.1"/>
    <property type="molecule type" value="Genomic_DNA"/>
</dbReference>
<protein>
    <submittedName>
        <fullName evidence="2">Uncharacterized protein</fullName>
    </submittedName>
</protein>